<dbReference type="Gene3D" id="3.80.10.10">
    <property type="entry name" value="Ribonuclease Inhibitor"/>
    <property type="match status" value="1"/>
</dbReference>
<dbReference type="AlphaFoldDB" id="A0A498MI70"/>
<dbReference type="GO" id="GO:0005874">
    <property type="term" value="C:microtubule"/>
    <property type="evidence" value="ECO:0007669"/>
    <property type="project" value="UniProtKB-KW"/>
</dbReference>
<keyword evidence="2" id="KW-0963">Cytoplasm</keyword>
<comment type="caution">
    <text evidence="14">The sequence shown here is derived from an EMBL/GenBank/DDBJ whole genome shotgun (WGS) entry which is preliminary data.</text>
</comment>
<dbReference type="STRING" id="84645.A0A498MI70"/>
<evidence type="ECO:0000256" key="7">
    <source>
        <dbReference type="ARBA" id="ARBA00023175"/>
    </source>
</evidence>
<dbReference type="PANTHER" id="PTHR35076">
    <property type="entry name" value="TUBULIN EPSILON AND DELTA COMPLEX PROTEIN 1"/>
    <property type="match status" value="1"/>
</dbReference>
<comment type="subcellular location">
    <subcellularLocation>
        <location evidence="1">Cytoplasm</location>
        <location evidence="1">Cytoskeleton</location>
        <location evidence="1">Cilium axoneme</location>
    </subcellularLocation>
</comment>
<dbReference type="InterPro" id="IPR001611">
    <property type="entry name" value="Leu-rich_rpt"/>
</dbReference>
<evidence type="ECO:0000313" key="15">
    <source>
        <dbReference type="Proteomes" id="UP000290572"/>
    </source>
</evidence>
<dbReference type="InterPro" id="IPR043535">
    <property type="entry name" value="TEDC1"/>
</dbReference>
<organism evidence="14 15">
    <name type="scientific">Labeo rohita</name>
    <name type="common">Indian major carp</name>
    <name type="synonym">Cyprinus rohita</name>
    <dbReference type="NCBI Taxonomy" id="84645"/>
    <lineage>
        <taxon>Eukaryota</taxon>
        <taxon>Metazoa</taxon>
        <taxon>Chordata</taxon>
        <taxon>Craniata</taxon>
        <taxon>Vertebrata</taxon>
        <taxon>Euteleostomi</taxon>
        <taxon>Actinopterygii</taxon>
        <taxon>Neopterygii</taxon>
        <taxon>Teleostei</taxon>
        <taxon>Ostariophysi</taxon>
        <taxon>Cypriniformes</taxon>
        <taxon>Cyprinidae</taxon>
        <taxon>Labeoninae</taxon>
        <taxon>Labeonini</taxon>
        <taxon>Labeo</taxon>
    </lineage>
</organism>
<feature type="domain" description="Tubulin epsilon and delta complex protein 1" evidence="13">
    <location>
        <begin position="296"/>
        <end position="344"/>
    </location>
</feature>
<dbReference type="Proteomes" id="UP000290572">
    <property type="component" value="Unassembled WGS sequence"/>
</dbReference>
<evidence type="ECO:0000256" key="11">
    <source>
        <dbReference type="ARBA" id="ARBA00049760"/>
    </source>
</evidence>
<dbReference type="FunFam" id="3.80.10.10:FF:000049">
    <property type="entry name" value="Dynein light chain 1"/>
    <property type="match status" value="1"/>
</dbReference>
<keyword evidence="8" id="KW-0206">Cytoskeleton</keyword>
<keyword evidence="5" id="KW-0677">Repeat</keyword>
<dbReference type="SMART" id="SM00365">
    <property type="entry name" value="LRR_SD22"/>
    <property type="match status" value="3"/>
</dbReference>
<dbReference type="PROSITE" id="PS51450">
    <property type="entry name" value="LRR"/>
    <property type="match status" value="3"/>
</dbReference>
<evidence type="ECO:0000256" key="3">
    <source>
        <dbReference type="ARBA" id="ARBA00022614"/>
    </source>
</evidence>
<name>A0A498MI70_LABRO</name>
<evidence type="ECO:0000313" key="14">
    <source>
        <dbReference type="EMBL" id="RXN19112.1"/>
    </source>
</evidence>
<evidence type="ECO:0000256" key="10">
    <source>
        <dbReference type="ARBA" id="ARBA00049659"/>
    </source>
</evidence>
<evidence type="ECO:0000259" key="13">
    <source>
        <dbReference type="Pfam" id="PF14970"/>
    </source>
</evidence>
<evidence type="ECO:0000256" key="4">
    <source>
        <dbReference type="ARBA" id="ARBA00022701"/>
    </source>
</evidence>
<proteinExistence type="inferred from homology"/>
<reference evidence="14 15" key="1">
    <citation type="submission" date="2018-03" db="EMBL/GenBank/DDBJ databases">
        <title>Draft genome sequence of Rohu Carp (Labeo rohita).</title>
        <authorList>
            <person name="Das P."/>
            <person name="Kushwaha B."/>
            <person name="Joshi C.G."/>
            <person name="Kumar D."/>
            <person name="Nagpure N.S."/>
            <person name="Sahoo L."/>
            <person name="Das S.P."/>
            <person name="Bit A."/>
            <person name="Patnaik S."/>
            <person name="Meher P.K."/>
            <person name="Jayasankar P."/>
            <person name="Koringa P.G."/>
            <person name="Patel N.V."/>
            <person name="Hinsu A.T."/>
            <person name="Kumar R."/>
            <person name="Pandey M."/>
            <person name="Agarwal S."/>
            <person name="Srivastava S."/>
            <person name="Singh M."/>
            <person name="Iquebal M.A."/>
            <person name="Jaiswal S."/>
            <person name="Angadi U.B."/>
            <person name="Kumar N."/>
            <person name="Raza M."/>
            <person name="Shah T.M."/>
            <person name="Rai A."/>
            <person name="Jena J.K."/>
        </authorList>
    </citation>
    <scope>NUCLEOTIDE SEQUENCE [LARGE SCALE GENOMIC DNA]</scope>
    <source>
        <strain evidence="14">DASCIFA01</strain>
        <tissue evidence="14">Testis</tissue>
    </source>
</reference>
<dbReference type="EMBL" id="QBIY01012685">
    <property type="protein sequence ID" value="RXN19112.1"/>
    <property type="molecule type" value="Genomic_DNA"/>
</dbReference>
<dbReference type="InterPro" id="IPR027996">
    <property type="entry name" value="TEDC1_dom"/>
</dbReference>
<evidence type="ECO:0000256" key="5">
    <source>
        <dbReference type="ARBA" id="ARBA00022737"/>
    </source>
</evidence>
<comment type="similarity">
    <text evidence="10">Belongs to the dynein light chain LC1-type family.</text>
</comment>
<dbReference type="GO" id="GO:0005930">
    <property type="term" value="C:axoneme"/>
    <property type="evidence" value="ECO:0007669"/>
    <property type="project" value="UniProtKB-SubCell"/>
</dbReference>
<feature type="domain" description="Tubulin epsilon and delta complex protein 1" evidence="13">
    <location>
        <begin position="238"/>
        <end position="273"/>
    </location>
</feature>
<feature type="region of interest" description="Disordered" evidence="12">
    <location>
        <begin position="1"/>
        <end position="21"/>
    </location>
</feature>
<evidence type="ECO:0000256" key="9">
    <source>
        <dbReference type="ARBA" id="ARBA00023273"/>
    </source>
</evidence>
<dbReference type="InterPro" id="IPR032675">
    <property type="entry name" value="LRR_dom_sf"/>
</dbReference>
<evidence type="ECO:0000256" key="12">
    <source>
        <dbReference type="SAM" id="MobiDB-lite"/>
    </source>
</evidence>
<evidence type="ECO:0000256" key="8">
    <source>
        <dbReference type="ARBA" id="ARBA00023212"/>
    </source>
</evidence>
<dbReference type="PANTHER" id="PTHR35076:SF1">
    <property type="entry name" value="TUBULIN EPSILON AND DELTA COMPLEX PROTEIN 1"/>
    <property type="match status" value="1"/>
</dbReference>
<keyword evidence="7" id="KW-0505">Motor protein</keyword>
<keyword evidence="15" id="KW-1185">Reference proteome</keyword>
<dbReference type="SUPFAM" id="SSF52058">
    <property type="entry name" value="L domain-like"/>
    <property type="match status" value="1"/>
</dbReference>
<sequence>MPPATKWSSLQNTRSRGSSSIVVSTAEMLNCPREAVSNPQGIRDAIEHAPVELRQQSHSDMSPLGIQPRAYLDRLVFPKKAKATTIKEALVKWEEKTGEKASEATAVKLYGQIPPIEKMDASLSNLVNCERLSLSTNCIEKIANLNGLKNLKILSLGRNNIKNLNGLEAVGDTLEELWISYNLIEKLKGIHVMKKLKVLYMSNNLVKEWDMQLLFVRSALCHCGYGAPWVVGPRPPSHIEEVGSRDLLLAFSWVLSTGNLLDVLLAENVHQLDSLSSGPTIISNISSSAVCQPHVTGSNHSNMTSTALDKELERIQALNGILEAYLDWKLHEHLFWCWMDSVIDSSLADASEVKPGDWPPGERAVTVRCPYGDETRRAVRRLDKMLLRLQTELRGRRIEQSTLTLTSQAGGRGSRGHDFEFSERCKNTKAI</sequence>
<keyword evidence="6" id="KW-0243">Dynein</keyword>
<evidence type="ECO:0000256" key="2">
    <source>
        <dbReference type="ARBA" id="ARBA00022490"/>
    </source>
</evidence>
<evidence type="ECO:0000256" key="1">
    <source>
        <dbReference type="ARBA" id="ARBA00004430"/>
    </source>
</evidence>
<evidence type="ECO:0000256" key="6">
    <source>
        <dbReference type="ARBA" id="ARBA00023017"/>
    </source>
</evidence>
<dbReference type="GO" id="GO:0030286">
    <property type="term" value="C:dynein complex"/>
    <property type="evidence" value="ECO:0007669"/>
    <property type="project" value="UniProtKB-KW"/>
</dbReference>
<accession>A0A498MI70</accession>
<gene>
    <name evidence="14" type="ORF">ROHU_007408</name>
</gene>
<dbReference type="Pfam" id="PF14970">
    <property type="entry name" value="TEDC1"/>
    <property type="match status" value="2"/>
</dbReference>
<keyword evidence="9" id="KW-0966">Cell projection</keyword>
<keyword evidence="3" id="KW-0433">Leucine-rich repeat</keyword>
<protein>
    <recommendedName>
        <fullName evidence="11">Dynein axonemal light chain 1</fullName>
    </recommendedName>
</protein>
<keyword evidence="4" id="KW-0493">Microtubule</keyword>